<dbReference type="InterPro" id="IPR011992">
    <property type="entry name" value="EF-hand-dom_pair"/>
</dbReference>
<dbReference type="PROSITE" id="PS50222">
    <property type="entry name" value="EF_HAND_2"/>
    <property type="match status" value="2"/>
</dbReference>
<organism evidence="4 5">
    <name type="scientific">Cyclotella atomus</name>
    <dbReference type="NCBI Taxonomy" id="382360"/>
    <lineage>
        <taxon>Eukaryota</taxon>
        <taxon>Sar</taxon>
        <taxon>Stramenopiles</taxon>
        <taxon>Ochrophyta</taxon>
        <taxon>Bacillariophyta</taxon>
        <taxon>Coscinodiscophyceae</taxon>
        <taxon>Thalassiosirophycidae</taxon>
        <taxon>Stephanodiscales</taxon>
        <taxon>Stephanodiscaceae</taxon>
        <taxon>Cyclotella</taxon>
    </lineage>
</organism>
<sequence length="247" mass="27242">MINRKTLLASMALASTASAFTYPSQPLAPRTTTALRSSTEDIELTRQVIMDHADKHADNSWIDDSSDENDEQPKKKLIMDIPPSPSSANTNNKAYTKVTTKTLPKKSNPAHKEGLLSPLVYAANSILGKEELNKLRGQIIAYHSDIIKSFVDTSDSAFGKSVLKQLFTIIDVDNSGYLDKEEVGRALNLLGFKWLEEKHVGKIFERADLNEDGEISLEEFIEEAPKTLKVNLVKLAKSNGGELGLLV</sequence>
<feature type="domain" description="EF-hand" evidence="3">
    <location>
        <begin position="158"/>
        <end position="193"/>
    </location>
</feature>
<accession>A0ABD3PV60</accession>
<proteinExistence type="predicted"/>
<protein>
    <recommendedName>
        <fullName evidence="3">EF-hand domain-containing protein</fullName>
    </recommendedName>
</protein>
<dbReference type="PANTHER" id="PTHR35709">
    <property type="entry name" value="PROTEIN PROTON GRADIENT REGULATION 5, CHLOROPLASTIC"/>
    <property type="match status" value="1"/>
</dbReference>
<dbReference type="Pfam" id="PF13499">
    <property type="entry name" value="EF-hand_7"/>
    <property type="match status" value="1"/>
</dbReference>
<dbReference type="InterPro" id="IPR037497">
    <property type="entry name" value="PGR5"/>
</dbReference>
<dbReference type="InterPro" id="IPR018247">
    <property type="entry name" value="EF_Hand_1_Ca_BS"/>
</dbReference>
<dbReference type="PANTHER" id="PTHR35709:SF1">
    <property type="entry name" value="PROTEIN PROTON GRADIENT REGULATION 5, CHLOROPLASTIC"/>
    <property type="match status" value="1"/>
</dbReference>
<feature type="domain" description="EF-hand" evidence="3">
    <location>
        <begin position="195"/>
        <end position="230"/>
    </location>
</feature>
<dbReference type="CDD" id="cd00051">
    <property type="entry name" value="EFh"/>
    <property type="match status" value="1"/>
</dbReference>
<evidence type="ECO:0000256" key="1">
    <source>
        <dbReference type="ARBA" id="ARBA00022837"/>
    </source>
</evidence>
<dbReference type="PROSITE" id="PS00018">
    <property type="entry name" value="EF_HAND_1"/>
    <property type="match status" value="2"/>
</dbReference>
<evidence type="ECO:0000256" key="2">
    <source>
        <dbReference type="SAM" id="SignalP"/>
    </source>
</evidence>
<evidence type="ECO:0000313" key="4">
    <source>
        <dbReference type="EMBL" id="KAL3791702.1"/>
    </source>
</evidence>
<dbReference type="Gene3D" id="1.10.238.10">
    <property type="entry name" value="EF-hand"/>
    <property type="match status" value="1"/>
</dbReference>
<evidence type="ECO:0000259" key="3">
    <source>
        <dbReference type="PROSITE" id="PS50222"/>
    </source>
</evidence>
<comment type="caution">
    <text evidence="4">The sequence shown here is derived from an EMBL/GenBank/DDBJ whole genome shotgun (WGS) entry which is preliminary data.</text>
</comment>
<gene>
    <name evidence="4" type="ORF">ACHAWO_006264</name>
</gene>
<keyword evidence="5" id="KW-1185">Reference proteome</keyword>
<dbReference type="SMART" id="SM00054">
    <property type="entry name" value="EFh"/>
    <property type="match status" value="2"/>
</dbReference>
<feature type="chain" id="PRO_5044885389" description="EF-hand domain-containing protein" evidence="2">
    <location>
        <begin position="20"/>
        <end position="247"/>
    </location>
</feature>
<dbReference type="InterPro" id="IPR002048">
    <property type="entry name" value="EF_hand_dom"/>
</dbReference>
<dbReference type="EMBL" id="JALLPJ020000453">
    <property type="protein sequence ID" value="KAL3791702.1"/>
    <property type="molecule type" value="Genomic_DNA"/>
</dbReference>
<keyword evidence="2" id="KW-0732">Signal</keyword>
<name>A0ABD3PV60_9STRA</name>
<evidence type="ECO:0000313" key="5">
    <source>
        <dbReference type="Proteomes" id="UP001530400"/>
    </source>
</evidence>
<keyword evidence="1" id="KW-0106">Calcium</keyword>
<dbReference type="SUPFAM" id="SSF47473">
    <property type="entry name" value="EF-hand"/>
    <property type="match status" value="1"/>
</dbReference>
<dbReference type="AlphaFoldDB" id="A0ABD3PV60"/>
<feature type="signal peptide" evidence="2">
    <location>
        <begin position="1"/>
        <end position="19"/>
    </location>
</feature>
<reference evidence="4 5" key="1">
    <citation type="submission" date="2024-10" db="EMBL/GenBank/DDBJ databases">
        <title>Updated reference genomes for cyclostephanoid diatoms.</title>
        <authorList>
            <person name="Roberts W.R."/>
            <person name="Alverson A.J."/>
        </authorList>
    </citation>
    <scope>NUCLEOTIDE SEQUENCE [LARGE SCALE GENOMIC DNA]</scope>
    <source>
        <strain evidence="4 5">AJA010-31</strain>
    </source>
</reference>
<dbReference type="Proteomes" id="UP001530400">
    <property type="component" value="Unassembled WGS sequence"/>
</dbReference>